<proteinExistence type="predicted"/>
<feature type="region of interest" description="Disordered" evidence="1">
    <location>
        <begin position="370"/>
        <end position="389"/>
    </location>
</feature>
<feature type="compositionally biased region" description="Basic residues" evidence="1">
    <location>
        <begin position="298"/>
        <end position="312"/>
    </location>
</feature>
<name>K0SRE9_THAOC</name>
<dbReference type="OMA" id="YGYNAFC"/>
<dbReference type="Proteomes" id="UP000266841">
    <property type="component" value="Unassembled WGS sequence"/>
</dbReference>
<dbReference type="AlphaFoldDB" id="K0SRE9"/>
<dbReference type="EMBL" id="AGNL01012280">
    <property type="protein sequence ID" value="EJK67975.1"/>
    <property type="molecule type" value="Genomic_DNA"/>
</dbReference>
<feature type="compositionally biased region" description="Basic and acidic residues" evidence="1">
    <location>
        <begin position="380"/>
        <end position="389"/>
    </location>
</feature>
<dbReference type="OrthoDB" id="50480at2759"/>
<feature type="compositionally biased region" description="Basic residues" evidence="1">
    <location>
        <begin position="41"/>
        <end position="50"/>
    </location>
</feature>
<evidence type="ECO:0000256" key="1">
    <source>
        <dbReference type="SAM" id="MobiDB-lite"/>
    </source>
</evidence>
<feature type="region of interest" description="Disordered" evidence="1">
    <location>
        <begin position="290"/>
        <end position="318"/>
    </location>
</feature>
<comment type="caution">
    <text evidence="2">The sequence shown here is derived from an EMBL/GenBank/DDBJ whole genome shotgun (WGS) entry which is preliminary data.</text>
</comment>
<feature type="non-terminal residue" evidence="2">
    <location>
        <position position="1"/>
    </location>
</feature>
<organism evidence="2 3">
    <name type="scientific">Thalassiosira oceanica</name>
    <name type="common">Marine diatom</name>
    <dbReference type="NCBI Taxonomy" id="159749"/>
    <lineage>
        <taxon>Eukaryota</taxon>
        <taxon>Sar</taxon>
        <taxon>Stramenopiles</taxon>
        <taxon>Ochrophyta</taxon>
        <taxon>Bacillariophyta</taxon>
        <taxon>Coscinodiscophyceae</taxon>
        <taxon>Thalassiosirophycidae</taxon>
        <taxon>Thalassiosirales</taxon>
        <taxon>Thalassiosiraceae</taxon>
        <taxon>Thalassiosira</taxon>
    </lineage>
</organism>
<dbReference type="eggNOG" id="ENOG502R11B">
    <property type="taxonomic scope" value="Eukaryota"/>
</dbReference>
<gene>
    <name evidence="2" type="ORF">THAOC_10907</name>
</gene>
<sequence length="613" mass="68710">RARGSDDDDDSVEDDDDADDDGRRRTQGQPGVGRRLDKAKRAEKKAKKAAAKLAELDANHTTAKNRKKKGAKEGKVLVDPDGMDEDELALHHQRRKQRTTKLVTTVARALLNPLQDKFVIGTIGSSVAAGHDNCHYDSYESQLERTLFPVFAAGSMSLIVQNAGEGGGCGDDHKNQVFCVTHDVSPDVDIIHYSWTYFEKGTPEVQREQLIRWAQMMPKRPMVHHLVARGKSNTCEGDNAANVELDGRYAPYGYNAFCIQTGLYAGGHDYDGELEEGDQPVRVAVPGRRIPQHDALRRATRRRRSQERKSRHRLPELAPGDPLGFQIASDAFSYVYATAVLKALELMEKDIMSPDKPDIWDRWFRRTDYPPGVGDDEEEGSARRRDDGLLRRRAQQFDLSRSHDWLEEHIPPASDLPPPLFCDPLYCTVPHPPSCTNYEEPTFGEAGIPVQSMGGWKEMVDENKWSNMVGKVDTKIIKAMHDPQWERRCKHLDACGGVYAQFNTAGQLVYELPASRMTAGLVFVCGCCGKNVGQSMFLDNDGVVFRLNGRVLDKADMDVYPTRKCVRLLKGFGWDYVREDTMHLSVEITDVDDPDVAYEDKPAGVKISHIVAL</sequence>
<keyword evidence="3" id="KW-1185">Reference proteome</keyword>
<evidence type="ECO:0000313" key="2">
    <source>
        <dbReference type="EMBL" id="EJK67975.1"/>
    </source>
</evidence>
<feature type="compositionally biased region" description="Acidic residues" evidence="1">
    <location>
        <begin position="1"/>
        <end position="20"/>
    </location>
</feature>
<accession>K0SRE9</accession>
<feature type="region of interest" description="Disordered" evidence="1">
    <location>
        <begin position="1"/>
        <end position="79"/>
    </location>
</feature>
<evidence type="ECO:0000313" key="3">
    <source>
        <dbReference type="Proteomes" id="UP000266841"/>
    </source>
</evidence>
<protein>
    <submittedName>
        <fullName evidence="2">Uncharacterized protein</fullName>
    </submittedName>
</protein>
<reference evidence="2 3" key="1">
    <citation type="journal article" date="2012" name="Genome Biol.">
        <title>Genome and low-iron response of an oceanic diatom adapted to chronic iron limitation.</title>
        <authorList>
            <person name="Lommer M."/>
            <person name="Specht M."/>
            <person name="Roy A.S."/>
            <person name="Kraemer L."/>
            <person name="Andreson R."/>
            <person name="Gutowska M.A."/>
            <person name="Wolf J."/>
            <person name="Bergner S.V."/>
            <person name="Schilhabel M.B."/>
            <person name="Klostermeier U.C."/>
            <person name="Beiko R.G."/>
            <person name="Rosenstiel P."/>
            <person name="Hippler M."/>
            <person name="Laroche J."/>
        </authorList>
    </citation>
    <scope>NUCLEOTIDE SEQUENCE [LARGE SCALE GENOMIC DNA]</scope>
    <source>
        <strain evidence="2 3">CCMP1005</strain>
    </source>
</reference>